<dbReference type="Proteomes" id="UP001331761">
    <property type="component" value="Unassembled WGS sequence"/>
</dbReference>
<dbReference type="GO" id="GO:0005737">
    <property type="term" value="C:cytoplasm"/>
    <property type="evidence" value="ECO:0007669"/>
    <property type="project" value="TreeGrafter"/>
</dbReference>
<dbReference type="Pfam" id="PF00069">
    <property type="entry name" value="Pkinase"/>
    <property type="match status" value="1"/>
</dbReference>
<dbReference type="GO" id="GO:0046872">
    <property type="term" value="F:metal ion binding"/>
    <property type="evidence" value="ECO:0007669"/>
    <property type="project" value="UniProtKB-KW"/>
</dbReference>
<keyword evidence="8" id="KW-0418">Kinase</keyword>
<evidence type="ECO:0000313" key="16">
    <source>
        <dbReference type="Proteomes" id="UP001331761"/>
    </source>
</evidence>
<evidence type="ECO:0000256" key="1">
    <source>
        <dbReference type="ARBA" id="ARBA00001936"/>
    </source>
</evidence>
<dbReference type="GO" id="GO:0005524">
    <property type="term" value="F:ATP binding"/>
    <property type="evidence" value="ECO:0007669"/>
    <property type="project" value="UniProtKB-KW"/>
</dbReference>
<comment type="catalytic activity">
    <reaction evidence="12">
        <text>L-threonyl-[protein] + ATP = O-phospho-L-threonyl-[protein] + ADP + H(+)</text>
        <dbReference type="Rhea" id="RHEA:46608"/>
        <dbReference type="Rhea" id="RHEA-COMP:11060"/>
        <dbReference type="Rhea" id="RHEA-COMP:11605"/>
        <dbReference type="ChEBI" id="CHEBI:15378"/>
        <dbReference type="ChEBI" id="CHEBI:30013"/>
        <dbReference type="ChEBI" id="CHEBI:30616"/>
        <dbReference type="ChEBI" id="CHEBI:61977"/>
        <dbReference type="ChEBI" id="CHEBI:456216"/>
        <dbReference type="EC" id="2.7.11.1"/>
    </reaction>
</comment>
<feature type="non-terminal residue" evidence="15">
    <location>
        <position position="1"/>
    </location>
</feature>
<dbReference type="GO" id="GO:0004674">
    <property type="term" value="F:protein serine/threonine kinase activity"/>
    <property type="evidence" value="ECO:0007669"/>
    <property type="project" value="UniProtKB-KW"/>
</dbReference>
<evidence type="ECO:0000259" key="14">
    <source>
        <dbReference type="PROSITE" id="PS50011"/>
    </source>
</evidence>
<evidence type="ECO:0000256" key="7">
    <source>
        <dbReference type="ARBA" id="ARBA00022741"/>
    </source>
</evidence>
<evidence type="ECO:0000256" key="13">
    <source>
        <dbReference type="ARBA" id="ARBA00048679"/>
    </source>
</evidence>
<evidence type="ECO:0000256" key="3">
    <source>
        <dbReference type="ARBA" id="ARBA00012513"/>
    </source>
</evidence>
<evidence type="ECO:0000256" key="5">
    <source>
        <dbReference type="ARBA" id="ARBA00022679"/>
    </source>
</evidence>
<keyword evidence="6" id="KW-0479">Metal-binding</keyword>
<dbReference type="PANTHER" id="PTHR24346:SF94">
    <property type="entry name" value="NON-SPECIFIC SERINE_THREONINE PROTEIN KINASE"/>
    <property type="match status" value="1"/>
</dbReference>
<comment type="cofactor">
    <cofactor evidence="2">
        <name>Mg(2+)</name>
        <dbReference type="ChEBI" id="CHEBI:18420"/>
    </cofactor>
</comment>
<accession>A0AAN8FG43</accession>
<evidence type="ECO:0000256" key="4">
    <source>
        <dbReference type="ARBA" id="ARBA00022527"/>
    </source>
</evidence>
<evidence type="ECO:0000256" key="12">
    <source>
        <dbReference type="ARBA" id="ARBA00047899"/>
    </source>
</evidence>
<proteinExistence type="predicted"/>
<keyword evidence="16" id="KW-1185">Reference proteome</keyword>
<dbReference type="AlphaFoldDB" id="A0AAN8FG43"/>
<dbReference type="PROSITE" id="PS50011">
    <property type="entry name" value="PROTEIN_KINASE_DOM"/>
    <property type="match status" value="1"/>
</dbReference>
<keyword evidence="10" id="KW-0460">Magnesium</keyword>
<comment type="cofactor">
    <cofactor evidence="1">
        <name>Mn(2+)</name>
        <dbReference type="ChEBI" id="CHEBI:29035"/>
    </cofactor>
</comment>
<dbReference type="Gene3D" id="1.10.510.10">
    <property type="entry name" value="Transferase(Phosphotransferase) domain 1"/>
    <property type="match status" value="1"/>
</dbReference>
<organism evidence="15 16">
    <name type="scientific">Trichostrongylus colubriformis</name>
    <name type="common">Black scour worm</name>
    <dbReference type="NCBI Taxonomy" id="6319"/>
    <lineage>
        <taxon>Eukaryota</taxon>
        <taxon>Metazoa</taxon>
        <taxon>Ecdysozoa</taxon>
        <taxon>Nematoda</taxon>
        <taxon>Chromadorea</taxon>
        <taxon>Rhabditida</taxon>
        <taxon>Rhabditina</taxon>
        <taxon>Rhabditomorpha</taxon>
        <taxon>Strongyloidea</taxon>
        <taxon>Trichostrongylidae</taxon>
        <taxon>Trichostrongylus</taxon>
    </lineage>
</organism>
<dbReference type="PANTHER" id="PTHR24346">
    <property type="entry name" value="MAP/MICROTUBULE AFFINITY-REGULATING KINASE"/>
    <property type="match status" value="1"/>
</dbReference>
<reference evidence="15 16" key="1">
    <citation type="submission" date="2019-10" db="EMBL/GenBank/DDBJ databases">
        <title>Assembly and Annotation for the nematode Trichostrongylus colubriformis.</title>
        <authorList>
            <person name="Martin J."/>
        </authorList>
    </citation>
    <scope>NUCLEOTIDE SEQUENCE [LARGE SCALE GENOMIC DNA]</scope>
    <source>
        <strain evidence="15">G859</strain>
        <tissue evidence="15">Whole worm</tissue>
    </source>
</reference>
<keyword evidence="9" id="KW-0067">ATP-binding</keyword>
<protein>
    <recommendedName>
        <fullName evidence="3">non-specific serine/threonine protein kinase</fullName>
        <ecNumber evidence="3">2.7.11.1</ecNumber>
    </recommendedName>
</protein>
<gene>
    <name evidence="15" type="ORF">GCK32_020945</name>
</gene>
<keyword evidence="7" id="KW-0547">Nucleotide-binding</keyword>
<dbReference type="GO" id="GO:0035556">
    <property type="term" value="P:intracellular signal transduction"/>
    <property type="evidence" value="ECO:0007669"/>
    <property type="project" value="TreeGrafter"/>
</dbReference>
<evidence type="ECO:0000256" key="8">
    <source>
        <dbReference type="ARBA" id="ARBA00022777"/>
    </source>
</evidence>
<evidence type="ECO:0000256" key="2">
    <source>
        <dbReference type="ARBA" id="ARBA00001946"/>
    </source>
</evidence>
<evidence type="ECO:0000256" key="6">
    <source>
        <dbReference type="ARBA" id="ARBA00022723"/>
    </source>
</evidence>
<evidence type="ECO:0000256" key="11">
    <source>
        <dbReference type="ARBA" id="ARBA00023211"/>
    </source>
</evidence>
<dbReference type="EC" id="2.7.11.1" evidence="3"/>
<dbReference type="InterPro" id="IPR000719">
    <property type="entry name" value="Prot_kinase_dom"/>
</dbReference>
<feature type="domain" description="Protein kinase" evidence="14">
    <location>
        <begin position="1"/>
        <end position="83"/>
    </location>
</feature>
<keyword evidence="5" id="KW-0808">Transferase</keyword>
<keyword evidence="4" id="KW-0723">Serine/threonine-protein kinase</keyword>
<comment type="catalytic activity">
    <reaction evidence="13">
        <text>L-seryl-[protein] + ATP = O-phospho-L-seryl-[protein] + ADP + H(+)</text>
        <dbReference type="Rhea" id="RHEA:17989"/>
        <dbReference type="Rhea" id="RHEA-COMP:9863"/>
        <dbReference type="Rhea" id="RHEA-COMP:11604"/>
        <dbReference type="ChEBI" id="CHEBI:15378"/>
        <dbReference type="ChEBI" id="CHEBI:29999"/>
        <dbReference type="ChEBI" id="CHEBI:30616"/>
        <dbReference type="ChEBI" id="CHEBI:83421"/>
        <dbReference type="ChEBI" id="CHEBI:456216"/>
        <dbReference type="EC" id="2.7.11.1"/>
    </reaction>
</comment>
<dbReference type="EMBL" id="WIXE01011854">
    <property type="protein sequence ID" value="KAK5976460.1"/>
    <property type="molecule type" value="Genomic_DNA"/>
</dbReference>
<evidence type="ECO:0000313" key="15">
    <source>
        <dbReference type="EMBL" id="KAK5976460.1"/>
    </source>
</evidence>
<evidence type="ECO:0000256" key="10">
    <source>
        <dbReference type="ARBA" id="ARBA00022842"/>
    </source>
</evidence>
<sequence length="83" mass="9156">QKDDSCQVVQGTPKFQAPELVSGNTEYYSGFASDLWSCGVTLYNMISGLYPFEGAVIMRLFDNIAHGELVMPANVELHKDLVV</sequence>
<evidence type="ECO:0000256" key="9">
    <source>
        <dbReference type="ARBA" id="ARBA00022840"/>
    </source>
</evidence>
<dbReference type="SUPFAM" id="SSF56112">
    <property type="entry name" value="Protein kinase-like (PK-like)"/>
    <property type="match status" value="1"/>
</dbReference>
<name>A0AAN8FG43_TRICO</name>
<keyword evidence="11" id="KW-0464">Manganese</keyword>
<dbReference type="InterPro" id="IPR011009">
    <property type="entry name" value="Kinase-like_dom_sf"/>
</dbReference>
<comment type="caution">
    <text evidence="15">The sequence shown here is derived from an EMBL/GenBank/DDBJ whole genome shotgun (WGS) entry which is preliminary data.</text>
</comment>